<evidence type="ECO:0000313" key="2">
    <source>
        <dbReference type="Proteomes" id="UP000075799"/>
    </source>
</evidence>
<organism evidence="1 2">
    <name type="scientific">Bdellovibrio bacteriovorus</name>
    <dbReference type="NCBI Taxonomy" id="959"/>
    <lineage>
        <taxon>Bacteria</taxon>
        <taxon>Pseudomonadati</taxon>
        <taxon>Bdellovibrionota</taxon>
        <taxon>Bdellovibrionia</taxon>
        <taxon>Bdellovibrionales</taxon>
        <taxon>Pseudobdellovibrionaceae</taxon>
        <taxon>Bdellovibrio</taxon>
    </lineage>
</organism>
<accession>A0A161PAT2</accession>
<sequence length="172" mass="19876">MKESWRLAIIALGLSICLLLLAEANSSQPFLWSEIIERYRFHRNTAHFLSETQDLFENSQACGLFLLNKKQNIFYQGLALESSETPLEITDQLKGRVPWGVEIQKLWFGDYLQKKNIRKIDGKSYIQFSTRLFFELKAIPHPWIEVKKASFPAHVVTNHEGEILDCAAQASY</sequence>
<protein>
    <submittedName>
        <fullName evidence="1">Uncharacterized protein</fullName>
    </submittedName>
</protein>
<name>A0A161PAT2_BDEBC</name>
<reference evidence="1 2" key="1">
    <citation type="submission" date="2016-03" db="EMBL/GenBank/DDBJ databases">
        <authorList>
            <person name="Ploux O."/>
        </authorList>
    </citation>
    <scope>NUCLEOTIDE SEQUENCE [LARGE SCALE GENOMIC DNA]</scope>
    <source>
        <strain evidence="1 2">EC13</strain>
    </source>
</reference>
<dbReference type="EMBL" id="LUKD01000007">
    <property type="protein sequence ID" value="KYG63564.1"/>
    <property type="molecule type" value="Genomic_DNA"/>
</dbReference>
<dbReference type="OrthoDB" id="9834051at2"/>
<evidence type="ECO:0000313" key="1">
    <source>
        <dbReference type="EMBL" id="KYG63564.1"/>
    </source>
</evidence>
<proteinExistence type="predicted"/>
<dbReference type="Proteomes" id="UP000075799">
    <property type="component" value="Unassembled WGS sequence"/>
</dbReference>
<dbReference type="AlphaFoldDB" id="A0A161PAT2"/>
<comment type="caution">
    <text evidence="1">The sequence shown here is derived from an EMBL/GenBank/DDBJ whole genome shotgun (WGS) entry which is preliminary data.</text>
</comment>
<gene>
    <name evidence="1" type="ORF">AZI87_14260</name>
</gene>
<dbReference type="RefSeq" id="WP_063208521.1">
    <property type="nucleotide sequence ID" value="NZ_LUKD01000007.1"/>
</dbReference>